<dbReference type="Proteomes" id="UP000236316">
    <property type="component" value="Segment"/>
</dbReference>
<evidence type="ECO:0000313" key="3">
    <source>
        <dbReference type="Proteomes" id="UP000236316"/>
    </source>
</evidence>
<accession>A0A2I2L4W5</accession>
<evidence type="ECO:0000313" key="2">
    <source>
        <dbReference type="EMBL" id="SNW62566.1"/>
    </source>
</evidence>
<proteinExistence type="predicted"/>
<reference evidence="2" key="1">
    <citation type="submission" date="2017-08" db="EMBL/GenBank/DDBJ databases">
        <authorList>
            <consortium name="Urmite Genomes"/>
        </authorList>
    </citation>
    <scope>NUCLEOTIDE SEQUENCE [LARGE SCALE GENOMIC DNA]</scope>
    <source>
        <strain evidence="2">IHUMI-LCC2</strain>
    </source>
</reference>
<gene>
    <name evidence="2" type="ORF">ORPV_662</name>
</gene>
<evidence type="ECO:0000256" key="1">
    <source>
        <dbReference type="SAM" id="MobiDB-lite"/>
    </source>
</evidence>
<organism evidence="2">
    <name type="scientific">Orpheovirus IHUMI-LCC2</name>
    <dbReference type="NCBI Taxonomy" id="2023057"/>
    <lineage>
        <taxon>Viruses</taxon>
        <taxon>Varidnaviria</taxon>
        <taxon>Bamfordvirae</taxon>
        <taxon>Nucleocytoviricota</taxon>
        <taxon>Megaviricetes</taxon>
        <taxon>Pimascovirales</taxon>
        <taxon>Ocovirineae</taxon>
        <taxon>Orpheoviridae</taxon>
        <taxon>Alphaorpheovirus</taxon>
        <taxon>Alphaorpheovirus massiliense</taxon>
    </lineage>
</organism>
<feature type="region of interest" description="Disordered" evidence="1">
    <location>
        <begin position="132"/>
        <end position="165"/>
    </location>
</feature>
<dbReference type="EMBL" id="LT906555">
    <property type="protein sequence ID" value="SNW62566.1"/>
    <property type="molecule type" value="Genomic_DNA"/>
</dbReference>
<dbReference type="KEGG" id="vg:35382475"/>
<name>A0A2I2L4W5_9VIRU</name>
<keyword evidence="3" id="KW-1185">Reference proteome</keyword>
<dbReference type="RefSeq" id="YP_009448868.1">
    <property type="nucleotide sequence ID" value="NC_036594.1"/>
</dbReference>
<feature type="compositionally biased region" description="Acidic residues" evidence="1">
    <location>
        <begin position="133"/>
        <end position="165"/>
    </location>
</feature>
<dbReference type="SUPFAM" id="SSF160574">
    <property type="entry name" value="BT0923-like"/>
    <property type="match status" value="1"/>
</dbReference>
<feature type="non-terminal residue" evidence="2">
    <location>
        <position position="1"/>
    </location>
</feature>
<sequence length="165" mass="19231">VEDERFGRKMESVNSQYNITLLNPEGKKIRELIRLEGDRLDGNELYNKLSGVVDNSYPNHKLLDYKLKVNDMLYEVTLRKPNGREVKQTIKVEGEFDDDQLYPEILEIVEDEYPEYELVDYNLSPGNIILYDVETDDEDDSDSDSDGTDESDDEEVEIDYSDEDE</sequence>
<dbReference type="GeneID" id="35382475"/>
<protein>
    <submittedName>
        <fullName evidence="2">Uncharacterized protein</fullName>
    </submittedName>
</protein>